<dbReference type="AlphaFoldDB" id="A0A553R7C6"/>
<evidence type="ECO:0000256" key="17">
    <source>
        <dbReference type="ARBA" id="ARBA00050812"/>
    </source>
</evidence>
<dbReference type="OrthoDB" id="190846at2759"/>
<evidence type="ECO:0000313" key="20">
    <source>
        <dbReference type="Proteomes" id="UP000316079"/>
    </source>
</evidence>
<keyword evidence="7" id="KW-0443">Lipid metabolism</keyword>
<sequence length="871" mass="100384">MALSPFFRYLAVLLAALHHTSGFWLFNVIFPPTAKPQLSNNSTPPLIIVPGNLGNRLEAKIDKPTLVHWMCYKKTDDWFSLWIDLNMFMPIGIDCWIDNIRIVYNRTTHKTSNAPGVEVRVPGFGQTYPIEFLDMNRLTGYFHTMVEHLVSIGYVRNETVRGAPYDWRIAPNEQEEYFSQLKDLIEEMYDEYKQPINLLGHSMGNNYILYFLNQQTQEWKDHYIRAFISLGAPWGGAVKPLRVLASGENDGIPFVSNIKIREEQRMTTTNPWMIPSEEAWPKDHTLVSTPFFNYTNQDYKQFFKDINFEDGWYMWEDTRNLTAGLPTPGVEVYCLYGVGLPTPVTYIYDENFPNSDPIDFIYDDGDDTVDSRSMRLCKRWIGKQKQPVHVTEFRGMAHLDIVFNPKVLTTVQKILEGMYSEEDQTVTVAQTKKIHLSAQFNTTPWRDKQNCPCSCQPYPKEMLRLSLESFQLCLLLLSFIESRSLRCSPGEVCSDRPPVVLIPGDLGNQLEAKLDKPSVVHYMCYKKTTDYFTLWLNLELLVPVAIDCWIDNMRLLYNHSTHLSDAPPGVDIRVPGFGKTYSLEYLDPSKRSVGMYFFTIVQALVEWGYTRDDDIRGAPYDWRKAPNENKEYFLNLQQMIEEMAHKAGGPVVLIAHSMGNMYTLYFLNHQPQAWKDRYIKAFVSLGPPWAGVAKTLRVMATGDNNRIPVISPVKIRTQQRTAVSTVWLFPYAHTWPKDMVLVATPNTSYTVHDYQRFFKDINYEDGWAMRQDTEPLVRELKPPGVSVHCLFGTGIPTPQGYNYTNFPDTDPTVINGEGDGTVNLISAIQCQRWKSQQKQPVQWKELPGNEHVDMLLNRTTVDYIKNVLFSP</sequence>
<evidence type="ECO:0000256" key="5">
    <source>
        <dbReference type="ARBA" id="ARBA00022679"/>
    </source>
</evidence>
<evidence type="ECO:0000256" key="12">
    <source>
        <dbReference type="ARBA" id="ARBA00023315"/>
    </source>
</evidence>
<evidence type="ECO:0000256" key="2">
    <source>
        <dbReference type="ARBA" id="ARBA00010701"/>
    </source>
</evidence>
<dbReference type="PANTHER" id="PTHR11440">
    <property type="entry name" value="LECITHIN-CHOLESTEROL ACYLTRANSFERASE-RELATED"/>
    <property type="match status" value="1"/>
</dbReference>
<keyword evidence="10" id="KW-0325">Glycoprotein</keyword>
<evidence type="ECO:0000256" key="4">
    <source>
        <dbReference type="ARBA" id="ARBA00022548"/>
    </source>
</evidence>
<gene>
    <name evidence="19" type="ORF">DNTS_023533</name>
</gene>
<evidence type="ECO:0000256" key="9">
    <source>
        <dbReference type="ARBA" id="ARBA00023166"/>
    </source>
</evidence>
<keyword evidence="4" id="KW-0153">Cholesterol metabolism</keyword>
<evidence type="ECO:0000256" key="11">
    <source>
        <dbReference type="ARBA" id="ARBA00023221"/>
    </source>
</evidence>
<dbReference type="EMBL" id="SRMA01025191">
    <property type="protein sequence ID" value="TRY98084.1"/>
    <property type="molecule type" value="Genomic_DNA"/>
</dbReference>
<evidence type="ECO:0000256" key="6">
    <source>
        <dbReference type="ARBA" id="ARBA00022729"/>
    </source>
</evidence>
<keyword evidence="20" id="KW-1185">Reference proteome</keyword>
<accession>A0A553R7C6</accession>
<reference evidence="19 20" key="1">
    <citation type="journal article" date="2019" name="Sci. Data">
        <title>Hybrid genome assembly and annotation of Danionella translucida.</title>
        <authorList>
            <person name="Kadobianskyi M."/>
            <person name="Schulze L."/>
            <person name="Schuelke M."/>
            <person name="Judkewitz B."/>
        </authorList>
    </citation>
    <scope>NUCLEOTIDE SEQUENCE [LARGE SCALE GENOMIC DNA]</scope>
    <source>
        <strain evidence="19 20">Bolton</strain>
    </source>
</reference>
<evidence type="ECO:0000256" key="8">
    <source>
        <dbReference type="ARBA" id="ARBA00023157"/>
    </source>
</evidence>
<dbReference type="STRING" id="623744.A0A553R7C6"/>
<feature type="chain" id="PRO_5021957526" description="Phosphatidylcholine-sterol acyltransferase" evidence="18">
    <location>
        <begin position="23"/>
        <end position="871"/>
    </location>
</feature>
<evidence type="ECO:0000256" key="7">
    <source>
        <dbReference type="ARBA" id="ARBA00023098"/>
    </source>
</evidence>
<evidence type="ECO:0000256" key="13">
    <source>
        <dbReference type="ARBA" id="ARBA00039142"/>
    </source>
</evidence>
<organism evidence="19 20">
    <name type="scientific">Danionella cerebrum</name>
    <dbReference type="NCBI Taxonomy" id="2873325"/>
    <lineage>
        <taxon>Eukaryota</taxon>
        <taxon>Metazoa</taxon>
        <taxon>Chordata</taxon>
        <taxon>Craniata</taxon>
        <taxon>Vertebrata</taxon>
        <taxon>Euteleostomi</taxon>
        <taxon>Actinopterygii</taxon>
        <taxon>Neopterygii</taxon>
        <taxon>Teleostei</taxon>
        <taxon>Ostariophysi</taxon>
        <taxon>Cypriniformes</taxon>
        <taxon>Danionidae</taxon>
        <taxon>Danioninae</taxon>
        <taxon>Danionella</taxon>
    </lineage>
</organism>
<comment type="similarity">
    <text evidence="2">Belongs to the AB hydrolase superfamily. Lipase family.</text>
</comment>
<feature type="signal peptide" evidence="18">
    <location>
        <begin position="1"/>
        <end position="22"/>
    </location>
</feature>
<dbReference type="InterPro" id="IPR029058">
    <property type="entry name" value="AB_hydrolase_fold"/>
</dbReference>
<evidence type="ECO:0000256" key="1">
    <source>
        <dbReference type="ARBA" id="ARBA00004613"/>
    </source>
</evidence>
<dbReference type="FunFam" id="3.40.50.1820:FF:000090">
    <property type="entry name" value="Phosphatidylcholine-sterol acyltransferase"/>
    <property type="match status" value="1"/>
</dbReference>
<dbReference type="GO" id="GO:0008203">
    <property type="term" value="P:cholesterol metabolic process"/>
    <property type="evidence" value="ECO:0007669"/>
    <property type="project" value="UniProtKB-KW"/>
</dbReference>
<dbReference type="Proteomes" id="UP000316079">
    <property type="component" value="Unassembled WGS sequence"/>
</dbReference>
<dbReference type="GO" id="GO:0005576">
    <property type="term" value="C:extracellular region"/>
    <property type="evidence" value="ECO:0007669"/>
    <property type="project" value="UniProtKB-SubCell"/>
</dbReference>
<keyword evidence="6 18" id="KW-0732">Signal</keyword>
<protein>
    <recommendedName>
        <fullName evidence="14">Phosphatidylcholine-sterol acyltransferase</fullName>
        <ecNumber evidence="13">2.3.1.43</ecNumber>
    </recommendedName>
    <alternativeName>
        <fullName evidence="16">Lecithin-cholesterol acyltransferase</fullName>
    </alternativeName>
    <alternativeName>
        <fullName evidence="15">Phospholipid-cholesterol acyltransferase</fullName>
    </alternativeName>
</protein>
<comment type="catalytic activity">
    <reaction evidence="17">
        <text>a sterol + a 1,2-diacyl-sn-glycero-3-phosphocholine = a sterol ester + a 1-acyl-sn-glycero-3-phosphocholine</text>
        <dbReference type="Rhea" id="RHEA:21204"/>
        <dbReference type="ChEBI" id="CHEBI:15889"/>
        <dbReference type="ChEBI" id="CHEBI:35915"/>
        <dbReference type="ChEBI" id="CHEBI:57643"/>
        <dbReference type="ChEBI" id="CHEBI:58168"/>
        <dbReference type="EC" id="2.3.1.43"/>
    </reaction>
</comment>
<dbReference type="EC" id="2.3.1.43" evidence="13"/>
<dbReference type="GO" id="GO:0004607">
    <property type="term" value="F:phosphatidylcholine-sterol O-acyltransferase activity"/>
    <property type="evidence" value="ECO:0007669"/>
    <property type="project" value="UniProtKB-EC"/>
</dbReference>
<keyword evidence="11" id="KW-0753">Steroid metabolism</keyword>
<keyword evidence="9" id="KW-1207">Sterol metabolism</keyword>
<keyword evidence="12" id="KW-0012">Acyltransferase</keyword>
<comment type="subcellular location">
    <subcellularLocation>
        <location evidence="1">Secreted</location>
    </subcellularLocation>
</comment>
<dbReference type="Gene3D" id="3.40.50.1820">
    <property type="entry name" value="alpha/beta hydrolase"/>
    <property type="match status" value="3"/>
</dbReference>
<dbReference type="SUPFAM" id="SSF53474">
    <property type="entry name" value="alpha/beta-Hydrolases"/>
    <property type="match status" value="2"/>
</dbReference>
<comment type="caution">
    <text evidence="19">The sequence shown here is derived from an EMBL/GenBank/DDBJ whole genome shotgun (WGS) entry which is preliminary data.</text>
</comment>
<dbReference type="FunFam" id="3.40.50.1820:FF:000183">
    <property type="entry name" value="Phosphatidylcholine-sterol acyltransferase"/>
    <property type="match status" value="2"/>
</dbReference>
<evidence type="ECO:0000256" key="16">
    <source>
        <dbReference type="ARBA" id="ARBA00042279"/>
    </source>
</evidence>
<name>A0A553R7C6_9TELE</name>
<keyword evidence="3" id="KW-0964">Secreted</keyword>
<evidence type="ECO:0000256" key="10">
    <source>
        <dbReference type="ARBA" id="ARBA00023180"/>
    </source>
</evidence>
<dbReference type="Pfam" id="PF02450">
    <property type="entry name" value="LCAT"/>
    <property type="match status" value="2"/>
</dbReference>
<dbReference type="InterPro" id="IPR003386">
    <property type="entry name" value="LACT/PDAT_acylTrfase"/>
</dbReference>
<evidence type="ECO:0000256" key="14">
    <source>
        <dbReference type="ARBA" id="ARBA00040526"/>
    </source>
</evidence>
<evidence type="ECO:0000313" key="19">
    <source>
        <dbReference type="EMBL" id="TRY98084.1"/>
    </source>
</evidence>
<evidence type="ECO:0000256" key="3">
    <source>
        <dbReference type="ARBA" id="ARBA00022525"/>
    </source>
</evidence>
<keyword evidence="8" id="KW-1015">Disulfide bond</keyword>
<evidence type="ECO:0000256" key="15">
    <source>
        <dbReference type="ARBA" id="ARBA00041412"/>
    </source>
</evidence>
<keyword evidence="5" id="KW-0808">Transferase</keyword>
<proteinExistence type="inferred from homology"/>
<evidence type="ECO:0000256" key="18">
    <source>
        <dbReference type="SAM" id="SignalP"/>
    </source>
</evidence>